<dbReference type="EMBL" id="KB445791">
    <property type="protein sequence ID" value="EMD41884.1"/>
    <property type="molecule type" value="Genomic_DNA"/>
</dbReference>
<gene>
    <name evidence="1" type="ORF">CERSUDRAFT_90467</name>
</gene>
<reference evidence="1 2" key="1">
    <citation type="journal article" date="2012" name="Proc. Natl. Acad. Sci. U.S.A.">
        <title>Comparative genomics of Ceriporiopsis subvermispora and Phanerochaete chrysosporium provide insight into selective ligninolysis.</title>
        <authorList>
            <person name="Fernandez-Fueyo E."/>
            <person name="Ruiz-Duenas F.J."/>
            <person name="Ferreira P."/>
            <person name="Floudas D."/>
            <person name="Hibbett D.S."/>
            <person name="Canessa P."/>
            <person name="Larrondo L.F."/>
            <person name="James T.Y."/>
            <person name="Seelenfreund D."/>
            <person name="Lobos S."/>
            <person name="Polanco R."/>
            <person name="Tello M."/>
            <person name="Honda Y."/>
            <person name="Watanabe T."/>
            <person name="Watanabe T."/>
            <person name="Ryu J.S."/>
            <person name="Kubicek C.P."/>
            <person name="Schmoll M."/>
            <person name="Gaskell J."/>
            <person name="Hammel K.E."/>
            <person name="St John F.J."/>
            <person name="Vanden Wymelenberg A."/>
            <person name="Sabat G."/>
            <person name="Splinter BonDurant S."/>
            <person name="Syed K."/>
            <person name="Yadav J.S."/>
            <person name="Doddapaneni H."/>
            <person name="Subramanian V."/>
            <person name="Lavin J.L."/>
            <person name="Oguiza J.A."/>
            <person name="Perez G."/>
            <person name="Pisabarro A.G."/>
            <person name="Ramirez L."/>
            <person name="Santoyo F."/>
            <person name="Master E."/>
            <person name="Coutinho P.M."/>
            <person name="Henrissat B."/>
            <person name="Lombard V."/>
            <person name="Magnuson J.K."/>
            <person name="Kuees U."/>
            <person name="Hori C."/>
            <person name="Igarashi K."/>
            <person name="Samejima M."/>
            <person name="Held B.W."/>
            <person name="Barry K.W."/>
            <person name="LaButti K.M."/>
            <person name="Lapidus A."/>
            <person name="Lindquist E.A."/>
            <person name="Lucas S.M."/>
            <person name="Riley R."/>
            <person name="Salamov A.A."/>
            <person name="Hoffmeister D."/>
            <person name="Schwenk D."/>
            <person name="Hadar Y."/>
            <person name="Yarden O."/>
            <person name="de Vries R.P."/>
            <person name="Wiebenga A."/>
            <person name="Stenlid J."/>
            <person name="Eastwood D."/>
            <person name="Grigoriev I.V."/>
            <person name="Berka R.M."/>
            <person name="Blanchette R.A."/>
            <person name="Kersten P."/>
            <person name="Martinez A.T."/>
            <person name="Vicuna R."/>
            <person name="Cullen D."/>
        </authorList>
    </citation>
    <scope>NUCLEOTIDE SEQUENCE [LARGE SCALE GENOMIC DNA]</scope>
    <source>
        <strain evidence="1 2">B</strain>
    </source>
</reference>
<dbReference type="STRING" id="914234.M2PYB3"/>
<keyword evidence="2" id="KW-1185">Reference proteome</keyword>
<dbReference type="GO" id="GO:0006511">
    <property type="term" value="P:ubiquitin-dependent protein catabolic process"/>
    <property type="evidence" value="ECO:0007669"/>
    <property type="project" value="TreeGrafter"/>
</dbReference>
<sequence length="220" mass="25640">MFASEPETIAFGFEACVLEADVEITSDDLAEDFFDRNLDHVWEDRNIDQETREKKISSSILNSVVGAQDKCARCDVQKGTSLWGSTNWPLLKGCLNPREMCNLLDALLPRNPEETTWIIDDMKGEISKFEYKGMMEEMLALEPDPSGIWSKDQWYCLECVRELFRQRFRKWLLERKRKRNPTLQQNDCWYGYNCITQTKVARHAKKLNHLCIPTRGHAPS</sequence>
<dbReference type="PANTHER" id="PTHR16079:SF4">
    <property type="entry name" value="E3 UBIQUITIN-PROTEIN LIGASE CHFR"/>
    <property type="match status" value="1"/>
</dbReference>
<evidence type="ECO:0000313" key="1">
    <source>
        <dbReference type="EMBL" id="EMD41884.1"/>
    </source>
</evidence>
<dbReference type="GO" id="GO:0004842">
    <property type="term" value="F:ubiquitin-protein transferase activity"/>
    <property type="evidence" value="ECO:0007669"/>
    <property type="project" value="TreeGrafter"/>
</dbReference>
<organism evidence="1 2">
    <name type="scientific">Ceriporiopsis subvermispora (strain B)</name>
    <name type="common">White-rot fungus</name>
    <name type="synonym">Gelatoporia subvermispora</name>
    <dbReference type="NCBI Taxonomy" id="914234"/>
    <lineage>
        <taxon>Eukaryota</taxon>
        <taxon>Fungi</taxon>
        <taxon>Dikarya</taxon>
        <taxon>Basidiomycota</taxon>
        <taxon>Agaricomycotina</taxon>
        <taxon>Agaricomycetes</taxon>
        <taxon>Polyporales</taxon>
        <taxon>Gelatoporiaceae</taxon>
        <taxon>Gelatoporia</taxon>
    </lineage>
</organism>
<dbReference type="GO" id="GO:0016567">
    <property type="term" value="P:protein ubiquitination"/>
    <property type="evidence" value="ECO:0007669"/>
    <property type="project" value="TreeGrafter"/>
</dbReference>
<protein>
    <recommendedName>
        <fullName evidence="3">Aprataxin and PNK-like factor PBZ domain-containing protein</fullName>
    </recommendedName>
</protein>
<dbReference type="OrthoDB" id="2745518at2759"/>
<name>M2PYB3_CERS8</name>
<dbReference type="PANTHER" id="PTHR16079">
    <property type="entry name" value="UBIQUITIN LIGASE PROTEIN CHFR"/>
    <property type="match status" value="1"/>
</dbReference>
<dbReference type="AlphaFoldDB" id="M2PYB3"/>
<evidence type="ECO:0008006" key="3">
    <source>
        <dbReference type="Google" id="ProtNLM"/>
    </source>
</evidence>
<dbReference type="Proteomes" id="UP000016930">
    <property type="component" value="Unassembled WGS sequence"/>
</dbReference>
<dbReference type="InterPro" id="IPR052256">
    <property type="entry name" value="E3_ubiquitin-ligase_CHFR"/>
</dbReference>
<dbReference type="GO" id="GO:0005634">
    <property type="term" value="C:nucleus"/>
    <property type="evidence" value="ECO:0007669"/>
    <property type="project" value="TreeGrafter"/>
</dbReference>
<evidence type="ECO:0000313" key="2">
    <source>
        <dbReference type="Proteomes" id="UP000016930"/>
    </source>
</evidence>
<accession>M2PYB3</accession>
<dbReference type="HOGENOM" id="CLU_1255836_0_0_1"/>
<proteinExistence type="predicted"/>